<dbReference type="InterPro" id="IPR020102">
    <property type="entry name" value="YqgC-like"/>
</dbReference>
<accession>A0A7H9G4E6</accession>
<comment type="caution">
    <text evidence="1">The sequence shown here is derived from an EMBL/GenBank/DDBJ whole genome shotgun (WGS) entry which is preliminary data.</text>
</comment>
<protein>
    <submittedName>
        <fullName evidence="1">Uncharacterized protein</fullName>
    </submittedName>
</protein>
<proteinExistence type="predicted"/>
<dbReference type="Proteomes" id="UP000557483">
    <property type="component" value="Unassembled WGS sequence"/>
</dbReference>
<dbReference type="Pfam" id="PF17430">
    <property type="entry name" value="YqgC"/>
    <property type="match status" value="1"/>
</dbReference>
<organism evidence="1 2">
    <name type="scientific">Klebsiella grimontii</name>
    <dbReference type="NCBI Taxonomy" id="2058152"/>
    <lineage>
        <taxon>Bacteria</taxon>
        <taxon>Pseudomonadati</taxon>
        <taxon>Pseudomonadota</taxon>
        <taxon>Gammaproteobacteria</taxon>
        <taxon>Enterobacterales</taxon>
        <taxon>Enterobacteriaceae</taxon>
        <taxon>Klebsiella/Raoultella group</taxon>
        <taxon>Klebsiella</taxon>
    </lineage>
</organism>
<evidence type="ECO:0000313" key="2">
    <source>
        <dbReference type="Proteomes" id="UP000557483"/>
    </source>
</evidence>
<dbReference type="AlphaFoldDB" id="A0A7H9G4E6"/>
<reference evidence="1 2" key="1">
    <citation type="submission" date="2020-06" db="EMBL/GenBank/DDBJ databases">
        <title>REHAB project genomes.</title>
        <authorList>
            <person name="Shaw L.P."/>
        </authorList>
    </citation>
    <scope>NUCLEOTIDE SEQUENCE [LARGE SCALE GENOMIC DNA]</scope>
    <source>
        <strain evidence="1 2">RHBSTW-00092</strain>
    </source>
</reference>
<name>A0A7H9G4E6_9ENTR</name>
<gene>
    <name evidence="1" type="ORF">HV064_13520</name>
</gene>
<evidence type="ECO:0000313" key="1">
    <source>
        <dbReference type="EMBL" id="MBA8124912.1"/>
    </source>
</evidence>
<sequence length="140" mass="15701">MGRTSAGLHERDAGCGIVTRDGTTRRIRRKTWVHYLVSPPHCPETGQRQAKAIRSRQPAKTPLRDSVNTDCLTRLEVASRGKCSCAVLMSRARRFIPRSGVKSKIKICALPGIVRKNCHRPFSINATNIKKGWKWGQELP</sequence>
<dbReference type="EMBL" id="JABXRN010000001">
    <property type="protein sequence ID" value="MBA8124912.1"/>
    <property type="molecule type" value="Genomic_DNA"/>
</dbReference>